<protein>
    <recommendedName>
        <fullName evidence="3">Lipocalin-like domain-containing protein</fullName>
    </recommendedName>
</protein>
<dbReference type="Proteomes" id="UP000190888">
    <property type="component" value="Unassembled WGS sequence"/>
</dbReference>
<dbReference type="AlphaFoldDB" id="A0A1T4M0D4"/>
<dbReference type="RefSeq" id="WP_078830592.1">
    <property type="nucleotide sequence ID" value="NZ_FUWH01000003.1"/>
</dbReference>
<proteinExistence type="predicted"/>
<sequence>MKSFIRILIPGCLALLQFSCSKEQNQNISLHKKWKLIATFNGYLMGGDFQWHDVPESYTHTLEFTASGKYDKRMAGPGIISNCTGTYQSFPGGRVDIVSGCQTVTETVKVSELSAETLILDHQVTEGVTRDKYVAISIP</sequence>
<reference evidence="1 2" key="1">
    <citation type="submission" date="2017-02" db="EMBL/GenBank/DDBJ databases">
        <authorList>
            <person name="Peterson S.W."/>
        </authorList>
    </citation>
    <scope>NUCLEOTIDE SEQUENCE [LARGE SCALE GENOMIC DNA]</scope>
    <source>
        <strain evidence="1 2">DSM 22335</strain>
    </source>
</reference>
<name>A0A1T4M0D4_9BACT</name>
<evidence type="ECO:0000313" key="2">
    <source>
        <dbReference type="Proteomes" id="UP000190888"/>
    </source>
</evidence>
<dbReference type="STRING" id="413434.SAMN04488132_10388"/>
<evidence type="ECO:0008006" key="3">
    <source>
        <dbReference type="Google" id="ProtNLM"/>
    </source>
</evidence>
<organism evidence="1 2">
    <name type="scientific">Sediminibacterium ginsengisoli</name>
    <dbReference type="NCBI Taxonomy" id="413434"/>
    <lineage>
        <taxon>Bacteria</taxon>
        <taxon>Pseudomonadati</taxon>
        <taxon>Bacteroidota</taxon>
        <taxon>Chitinophagia</taxon>
        <taxon>Chitinophagales</taxon>
        <taxon>Chitinophagaceae</taxon>
        <taxon>Sediminibacterium</taxon>
    </lineage>
</organism>
<gene>
    <name evidence="1" type="ORF">SAMN04488132_10388</name>
</gene>
<evidence type="ECO:0000313" key="1">
    <source>
        <dbReference type="EMBL" id="SJZ60372.1"/>
    </source>
</evidence>
<accession>A0A1T4M0D4</accession>
<dbReference type="EMBL" id="FUWH01000003">
    <property type="protein sequence ID" value="SJZ60372.1"/>
    <property type="molecule type" value="Genomic_DNA"/>
</dbReference>
<keyword evidence="2" id="KW-1185">Reference proteome</keyword>